<evidence type="ECO:0000256" key="4">
    <source>
        <dbReference type="ARBA" id="ARBA00023163"/>
    </source>
</evidence>
<proteinExistence type="predicted"/>
<evidence type="ECO:0000256" key="5">
    <source>
        <dbReference type="ARBA" id="ARBA00023242"/>
    </source>
</evidence>
<comment type="subcellular location">
    <subcellularLocation>
        <location evidence="1">Nucleus</location>
    </subcellularLocation>
</comment>
<dbReference type="InterPro" id="IPR015300">
    <property type="entry name" value="DNA-bd_pseudobarrel_sf"/>
</dbReference>
<dbReference type="SUPFAM" id="SSF101936">
    <property type="entry name" value="DNA-binding pseudobarrel domain"/>
    <property type="match status" value="2"/>
</dbReference>
<dbReference type="PANTHER" id="PTHR31920">
    <property type="entry name" value="B3 DOMAIN-CONTAINING"/>
    <property type="match status" value="1"/>
</dbReference>
<organism evidence="8 9">
    <name type="scientific">Rubus argutus</name>
    <name type="common">Southern blackberry</name>
    <dbReference type="NCBI Taxonomy" id="59490"/>
    <lineage>
        <taxon>Eukaryota</taxon>
        <taxon>Viridiplantae</taxon>
        <taxon>Streptophyta</taxon>
        <taxon>Embryophyta</taxon>
        <taxon>Tracheophyta</taxon>
        <taxon>Spermatophyta</taxon>
        <taxon>Magnoliopsida</taxon>
        <taxon>eudicotyledons</taxon>
        <taxon>Gunneridae</taxon>
        <taxon>Pentapetalae</taxon>
        <taxon>rosids</taxon>
        <taxon>fabids</taxon>
        <taxon>Rosales</taxon>
        <taxon>Rosaceae</taxon>
        <taxon>Rosoideae</taxon>
        <taxon>Rosoideae incertae sedis</taxon>
        <taxon>Rubus</taxon>
    </lineage>
</organism>
<keyword evidence="3" id="KW-0238">DNA-binding</keyword>
<dbReference type="Pfam" id="PF02362">
    <property type="entry name" value="B3"/>
    <property type="match status" value="2"/>
</dbReference>
<comment type="caution">
    <text evidence="8">The sequence shown here is derived from an EMBL/GenBank/DDBJ whole genome shotgun (WGS) entry which is preliminary data.</text>
</comment>
<dbReference type="InterPro" id="IPR050655">
    <property type="entry name" value="Plant_B3_domain"/>
</dbReference>
<feature type="compositionally biased region" description="Basic and acidic residues" evidence="6">
    <location>
        <begin position="132"/>
        <end position="143"/>
    </location>
</feature>
<sequence length="291" mass="33708">MSAFLPAFSATNPRFFKVIVEETSFIKLKIPPKFMMKYGDYISNSVCLKLPSGCQWEVELTKRDGEAWFEKGWPEFSKFYSLDYGHFLVFTYKGNSMFEVCICDRTLTETEYPITRDVSYGEDDNSIEIFDDSTHSPKTREKCPSPSSRPPKRKRKVSPSNEVEMKERDDEGFSTSSEKATALERAKGFKSENPFIMITMQPHYIHRHTLNIRASFVKSFAKQKRQVVKLHVGDRSWSACLDVSSIYHTAKITIGWRAFAKKNHLRVGDVCIFEVMEVNDLVMKVHIFRLD</sequence>
<dbReference type="CDD" id="cd10017">
    <property type="entry name" value="B3_DNA"/>
    <property type="match status" value="2"/>
</dbReference>
<dbReference type="EMBL" id="JBEDUW010000001">
    <property type="protein sequence ID" value="KAK9948766.1"/>
    <property type="molecule type" value="Genomic_DNA"/>
</dbReference>
<evidence type="ECO:0000313" key="8">
    <source>
        <dbReference type="EMBL" id="KAK9948766.1"/>
    </source>
</evidence>
<name>A0AAW1YJJ9_RUBAR</name>
<gene>
    <name evidence="8" type="ORF">M0R45_004328</name>
</gene>
<dbReference type="Gene3D" id="2.40.330.10">
    <property type="entry name" value="DNA-binding pseudobarrel domain"/>
    <property type="match status" value="2"/>
</dbReference>
<evidence type="ECO:0000256" key="1">
    <source>
        <dbReference type="ARBA" id="ARBA00004123"/>
    </source>
</evidence>
<dbReference type="Proteomes" id="UP001457282">
    <property type="component" value="Unassembled WGS sequence"/>
</dbReference>
<keyword evidence="5" id="KW-0539">Nucleus</keyword>
<protein>
    <recommendedName>
        <fullName evidence="7">TF-B3 domain-containing protein</fullName>
    </recommendedName>
</protein>
<evidence type="ECO:0000256" key="2">
    <source>
        <dbReference type="ARBA" id="ARBA00023015"/>
    </source>
</evidence>
<dbReference type="SMART" id="SM01019">
    <property type="entry name" value="B3"/>
    <property type="match status" value="2"/>
</dbReference>
<feature type="domain" description="TF-B3" evidence="7">
    <location>
        <begin position="13"/>
        <end position="106"/>
    </location>
</feature>
<dbReference type="PROSITE" id="PS50863">
    <property type="entry name" value="B3"/>
    <property type="match status" value="2"/>
</dbReference>
<evidence type="ECO:0000259" key="7">
    <source>
        <dbReference type="PROSITE" id="PS50863"/>
    </source>
</evidence>
<feature type="region of interest" description="Disordered" evidence="6">
    <location>
        <begin position="126"/>
        <end position="178"/>
    </location>
</feature>
<dbReference type="PANTHER" id="PTHR31920:SF108">
    <property type="entry name" value="B3 DOMAIN-CONTAINING TRANSCRIPTION FACTOR VRN1-LIKE"/>
    <property type="match status" value="1"/>
</dbReference>
<evidence type="ECO:0000256" key="6">
    <source>
        <dbReference type="SAM" id="MobiDB-lite"/>
    </source>
</evidence>
<accession>A0AAW1YJJ9</accession>
<dbReference type="GO" id="GO:0003677">
    <property type="term" value="F:DNA binding"/>
    <property type="evidence" value="ECO:0007669"/>
    <property type="project" value="UniProtKB-KW"/>
</dbReference>
<dbReference type="AlphaFoldDB" id="A0AAW1YJJ9"/>
<keyword evidence="9" id="KW-1185">Reference proteome</keyword>
<keyword evidence="2" id="KW-0805">Transcription regulation</keyword>
<keyword evidence="4" id="KW-0804">Transcription</keyword>
<evidence type="ECO:0000313" key="9">
    <source>
        <dbReference type="Proteomes" id="UP001457282"/>
    </source>
</evidence>
<dbReference type="InterPro" id="IPR003340">
    <property type="entry name" value="B3_DNA-bd"/>
</dbReference>
<evidence type="ECO:0000256" key="3">
    <source>
        <dbReference type="ARBA" id="ARBA00023125"/>
    </source>
</evidence>
<dbReference type="GO" id="GO:0005634">
    <property type="term" value="C:nucleus"/>
    <property type="evidence" value="ECO:0007669"/>
    <property type="project" value="UniProtKB-SubCell"/>
</dbReference>
<reference evidence="8 9" key="1">
    <citation type="journal article" date="2023" name="G3 (Bethesda)">
        <title>A chromosome-length genome assembly and annotation of blackberry (Rubus argutus, cv. 'Hillquist').</title>
        <authorList>
            <person name="Bruna T."/>
            <person name="Aryal R."/>
            <person name="Dudchenko O."/>
            <person name="Sargent D.J."/>
            <person name="Mead D."/>
            <person name="Buti M."/>
            <person name="Cavallini A."/>
            <person name="Hytonen T."/>
            <person name="Andres J."/>
            <person name="Pham M."/>
            <person name="Weisz D."/>
            <person name="Mascagni F."/>
            <person name="Usai G."/>
            <person name="Natali L."/>
            <person name="Bassil N."/>
            <person name="Fernandez G.E."/>
            <person name="Lomsadze A."/>
            <person name="Armour M."/>
            <person name="Olukolu B."/>
            <person name="Poorten T."/>
            <person name="Britton C."/>
            <person name="Davik J."/>
            <person name="Ashrafi H."/>
            <person name="Aiden E.L."/>
            <person name="Borodovsky M."/>
            <person name="Worthington M."/>
        </authorList>
    </citation>
    <scope>NUCLEOTIDE SEQUENCE [LARGE SCALE GENOMIC DNA]</scope>
    <source>
        <strain evidence="8">PI 553951</strain>
    </source>
</reference>
<feature type="domain" description="TF-B3" evidence="7">
    <location>
        <begin position="195"/>
        <end position="291"/>
    </location>
</feature>